<evidence type="ECO:0000313" key="2">
    <source>
        <dbReference type="EMBL" id="CAK9274641.1"/>
    </source>
</evidence>
<dbReference type="Proteomes" id="UP001497444">
    <property type="component" value="Chromosome 6"/>
</dbReference>
<feature type="compositionally biased region" description="Polar residues" evidence="1">
    <location>
        <begin position="1"/>
        <end position="19"/>
    </location>
</feature>
<evidence type="ECO:0000313" key="3">
    <source>
        <dbReference type="Proteomes" id="UP001497444"/>
    </source>
</evidence>
<reference evidence="2" key="1">
    <citation type="submission" date="2024-02" db="EMBL/GenBank/DDBJ databases">
        <authorList>
            <consortium name="ELIXIR-Norway"/>
            <consortium name="Elixir Norway"/>
        </authorList>
    </citation>
    <scope>NUCLEOTIDE SEQUENCE</scope>
</reference>
<feature type="region of interest" description="Disordered" evidence="1">
    <location>
        <begin position="1"/>
        <end position="54"/>
    </location>
</feature>
<protein>
    <submittedName>
        <fullName evidence="2">Uncharacterized protein</fullName>
    </submittedName>
</protein>
<name>A0ABP0X6A6_9BRYO</name>
<keyword evidence="3" id="KW-1185">Reference proteome</keyword>
<gene>
    <name evidence="2" type="ORF">CSSPJE1EN1_LOCUS20119</name>
</gene>
<evidence type="ECO:0000256" key="1">
    <source>
        <dbReference type="SAM" id="MobiDB-lite"/>
    </source>
</evidence>
<proteinExistence type="predicted"/>
<sequence>MQQQKSAAGRMQQTNAGRVQQKENTTEVAGRMQQQLQEEGCVEKGERANNATETAERMKCLRWKRVVNNAIEKIGHKSIQQQCMWMHVDL</sequence>
<accession>A0ABP0X6A6</accession>
<feature type="compositionally biased region" description="Polar residues" evidence="1">
    <location>
        <begin position="26"/>
        <end position="37"/>
    </location>
</feature>
<organism evidence="2 3">
    <name type="scientific">Sphagnum jensenii</name>
    <dbReference type="NCBI Taxonomy" id="128206"/>
    <lineage>
        <taxon>Eukaryota</taxon>
        <taxon>Viridiplantae</taxon>
        <taxon>Streptophyta</taxon>
        <taxon>Embryophyta</taxon>
        <taxon>Bryophyta</taxon>
        <taxon>Sphagnophytina</taxon>
        <taxon>Sphagnopsida</taxon>
        <taxon>Sphagnales</taxon>
        <taxon>Sphagnaceae</taxon>
        <taxon>Sphagnum</taxon>
    </lineage>
</organism>
<dbReference type="EMBL" id="OZ020101">
    <property type="protein sequence ID" value="CAK9274641.1"/>
    <property type="molecule type" value="Genomic_DNA"/>
</dbReference>